<evidence type="ECO:0000256" key="3">
    <source>
        <dbReference type="ARBA" id="ARBA00022989"/>
    </source>
</evidence>
<keyword evidence="3" id="KW-1133">Transmembrane helix</keyword>
<dbReference type="InterPro" id="IPR045119">
    <property type="entry name" value="SUN1-5"/>
</dbReference>
<dbReference type="AlphaFoldDB" id="A0A091JUX4"/>
<keyword evidence="4" id="KW-0472">Membrane</keyword>
<organism evidence="6 7">
    <name type="scientific">Colius striatus</name>
    <name type="common">Speckled mousebird</name>
    <dbReference type="NCBI Taxonomy" id="57412"/>
    <lineage>
        <taxon>Eukaryota</taxon>
        <taxon>Metazoa</taxon>
        <taxon>Chordata</taxon>
        <taxon>Craniata</taxon>
        <taxon>Vertebrata</taxon>
        <taxon>Euteleostomi</taxon>
        <taxon>Archelosauria</taxon>
        <taxon>Archosauria</taxon>
        <taxon>Dinosauria</taxon>
        <taxon>Saurischia</taxon>
        <taxon>Theropoda</taxon>
        <taxon>Coelurosauria</taxon>
        <taxon>Aves</taxon>
        <taxon>Neognathae</taxon>
        <taxon>Neoaves</taxon>
        <taxon>Telluraves</taxon>
        <taxon>Coraciimorphae</taxon>
        <taxon>Coliiformes</taxon>
        <taxon>Coliidae</taxon>
        <taxon>Colius</taxon>
    </lineage>
</organism>
<dbReference type="Pfam" id="PF07738">
    <property type="entry name" value="Sad1_UNC"/>
    <property type="match status" value="1"/>
</dbReference>
<name>A0A091JUX4_COLST</name>
<dbReference type="InterPro" id="IPR012919">
    <property type="entry name" value="SUN_dom"/>
</dbReference>
<dbReference type="Proteomes" id="UP000053615">
    <property type="component" value="Unassembled WGS sequence"/>
</dbReference>
<evidence type="ECO:0000256" key="1">
    <source>
        <dbReference type="ARBA" id="ARBA00004540"/>
    </source>
</evidence>
<dbReference type="EMBL" id="KK534296">
    <property type="protein sequence ID" value="KFP28947.1"/>
    <property type="molecule type" value="Genomic_DNA"/>
</dbReference>
<accession>A0A091JUX4</accession>
<gene>
    <name evidence="6" type="ORF">N325_02956</name>
</gene>
<sequence>GATIDMKRTFKTYWCKWNWFYNMLKRGCAEDGPDTILQMDVSLGKRWCFPGHYGRVVIRLPAPVHPTAIAVQHVTKEGSLSVAASSAPRDVAVYGLGADGDEEAWHTYDVEKEDIQAFHLKNTLHPRAFSYIKVLILNNWGNSEYICTSRVWVHGKM</sequence>
<protein>
    <submittedName>
        <fullName evidence="6">Sperm-associated antigen 4 protein</fullName>
    </submittedName>
</protein>
<dbReference type="PANTHER" id="PTHR12911:SF24">
    <property type="entry name" value="SUN DOMAIN-CONTAINING PROTEIN 3"/>
    <property type="match status" value="1"/>
</dbReference>
<dbReference type="GO" id="GO:0005637">
    <property type="term" value="C:nuclear inner membrane"/>
    <property type="evidence" value="ECO:0007669"/>
    <property type="project" value="UniProtKB-SubCell"/>
</dbReference>
<dbReference type="GO" id="GO:0043495">
    <property type="term" value="F:protein-membrane adaptor activity"/>
    <property type="evidence" value="ECO:0007669"/>
    <property type="project" value="TreeGrafter"/>
</dbReference>
<feature type="domain" description="SUN" evidence="5">
    <location>
        <begin position="1"/>
        <end position="157"/>
    </location>
</feature>
<proteinExistence type="predicted"/>
<feature type="non-terminal residue" evidence="6">
    <location>
        <position position="1"/>
    </location>
</feature>
<evidence type="ECO:0000256" key="4">
    <source>
        <dbReference type="ARBA" id="ARBA00023136"/>
    </source>
</evidence>
<evidence type="ECO:0000256" key="2">
    <source>
        <dbReference type="ARBA" id="ARBA00022692"/>
    </source>
</evidence>
<reference evidence="6 7" key="1">
    <citation type="submission" date="2014-04" db="EMBL/GenBank/DDBJ databases">
        <title>Genome evolution of avian class.</title>
        <authorList>
            <person name="Zhang G."/>
            <person name="Li C."/>
        </authorList>
    </citation>
    <scope>NUCLEOTIDE SEQUENCE [LARGE SCALE GENOMIC DNA]</scope>
    <source>
        <strain evidence="6">BGI_N325</strain>
    </source>
</reference>
<dbReference type="PROSITE" id="PS51469">
    <property type="entry name" value="SUN"/>
    <property type="match status" value="1"/>
</dbReference>
<keyword evidence="2" id="KW-0812">Transmembrane</keyword>
<evidence type="ECO:0000313" key="6">
    <source>
        <dbReference type="EMBL" id="KFP28947.1"/>
    </source>
</evidence>
<dbReference type="Gene3D" id="2.60.120.260">
    <property type="entry name" value="Galactose-binding domain-like"/>
    <property type="match status" value="1"/>
</dbReference>
<evidence type="ECO:0000313" key="7">
    <source>
        <dbReference type="Proteomes" id="UP000053615"/>
    </source>
</evidence>
<comment type="subcellular location">
    <subcellularLocation>
        <location evidence="1">Nucleus inner membrane</location>
    </subcellularLocation>
</comment>
<dbReference type="GO" id="GO:0034993">
    <property type="term" value="C:meiotic nuclear membrane microtubule tethering complex"/>
    <property type="evidence" value="ECO:0007669"/>
    <property type="project" value="TreeGrafter"/>
</dbReference>
<evidence type="ECO:0000259" key="5">
    <source>
        <dbReference type="PROSITE" id="PS51469"/>
    </source>
</evidence>
<dbReference type="PANTHER" id="PTHR12911">
    <property type="entry name" value="SAD1/UNC-84-LIKE PROTEIN-RELATED"/>
    <property type="match status" value="1"/>
</dbReference>
<keyword evidence="7" id="KW-1185">Reference proteome</keyword>
<feature type="non-terminal residue" evidence="6">
    <location>
        <position position="157"/>
    </location>
</feature>